<dbReference type="SUPFAM" id="SSF56399">
    <property type="entry name" value="ADP-ribosylation"/>
    <property type="match status" value="1"/>
</dbReference>
<reference evidence="6" key="2">
    <citation type="journal article" date="2007" name="Science">
        <title>Draft genome sequence of the sexually transmitted pathogen Trichomonas vaginalis.</title>
        <authorList>
            <person name="Carlton J.M."/>
            <person name="Hirt R.P."/>
            <person name="Silva J.C."/>
            <person name="Delcher A.L."/>
            <person name="Schatz M."/>
            <person name="Zhao Q."/>
            <person name="Wortman J.R."/>
            <person name="Bidwell S.L."/>
            <person name="Alsmark U.C.M."/>
            <person name="Besteiro S."/>
            <person name="Sicheritz-Ponten T."/>
            <person name="Noel C.J."/>
            <person name="Dacks J.B."/>
            <person name="Foster P.G."/>
            <person name="Simillion C."/>
            <person name="Van de Peer Y."/>
            <person name="Miranda-Saavedra D."/>
            <person name="Barton G.J."/>
            <person name="Westrop G.D."/>
            <person name="Mueller S."/>
            <person name="Dessi D."/>
            <person name="Fiori P.L."/>
            <person name="Ren Q."/>
            <person name="Paulsen I."/>
            <person name="Zhang H."/>
            <person name="Bastida-Corcuera F.D."/>
            <person name="Simoes-Barbosa A."/>
            <person name="Brown M.T."/>
            <person name="Hayes R.D."/>
            <person name="Mukherjee M."/>
            <person name="Okumura C.Y."/>
            <person name="Schneider R."/>
            <person name="Smith A.J."/>
            <person name="Vanacova S."/>
            <person name="Villalvazo M."/>
            <person name="Haas B.J."/>
            <person name="Pertea M."/>
            <person name="Feldblyum T.V."/>
            <person name="Utterback T.R."/>
            <person name="Shu C.L."/>
            <person name="Osoegawa K."/>
            <person name="de Jong P.J."/>
            <person name="Hrdy I."/>
            <person name="Horvathova L."/>
            <person name="Zubacova Z."/>
            <person name="Dolezal P."/>
            <person name="Malik S.B."/>
            <person name="Logsdon J.M. Jr."/>
            <person name="Henze K."/>
            <person name="Gupta A."/>
            <person name="Wang C.C."/>
            <person name="Dunne R.L."/>
            <person name="Upcroft J.A."/>
            <person name="Upcroft P."/>
            <person name="White O."/>
            <person name="Salzberg S.L."/>
            <person name="Tang P."/>
            <person name="Chiu C.-H."/>
            <person name="Lee Y.-S."/>
            <person name="Embley T.M."/>
            <person name="Coombs G.H."/>
            <person name="Mottram J.C."/>
            <person name="Tachezy J."/>
            <person name="Fraser-Liggett C.M."/>
            <person name="Johnson P.J."/>
        </authorList>
    </citation>
    <scope>NUCLEOTIDE SEQUENCE [LARGE SCALE GENOMIC DNA]</scope>
    <source>
        <strain evidence="6">G3</strain>
    </source>
</reference>
<dbReference type="InterPro" id="IPR012317">
    <property type="entry name" value="Poly(ADP-ribose)pol_cat_dom"/>
</dbReference>
<protein>
    <recommendedName>
        <fullName evidence="5">UBA domain-containing protein</fullName>
    </recommendedName>
</protein>
<dbReference type="Pfam" id="PF00644">
    <property type="entry name" value="PARP"/>
    <property type="match status" value="1"/>
</dbReference>
<dbReference type="SUPFAM" id="SSF46934">
    <property type="entry name" value="UBA-like"/>
    <property type="match status" value="1"/>
</dbReference>
<dbReference type="VEuPathDB" id="TrichDB:TVAG_117520"/>
<organism evidence="6 7">
    <name type="scientific">Trichomonas vaginalis (strain ATCC PRA-98 / G3)</name>
    <dbReference type="NCBI Taxonomy" id="412133"/>
    <lineage>
        <taxon>Eukaryota</taxon>
        <taxon>Metamonada</taxon>
        <taxon>Parabasalia</taxon>
        <taxon>Trichomonadida</taxon>
        <taxon>Trichomonadidae</taxon>
        <taxon>Trichomonas</taxon>
    </lineage>
</organism>
<dbReference type="FunFam" id="3.90.228.10:FF:000025">
    <property type="entry name" value="UBA/TS-N domain containing protein"/>
    <property type="match status" value="1"/>
</dbReference>
<dbReference type="InterPro" id="IPR009060">
    <property type="entry name" value="UBA-like_sf"/>
</dbReference>
<reference evidence="6" key="1">
    <citation type="submission" date="2006-10" db="EMBL/GenBank/DDBJ databases">
        <authorList>
            <person name="Amadeo P."/>
            <person name="Zhao Q."/>
            <person name="Wortman J."/>
            <person name="Fraser-Liggett C."/>
            <person name="Carlton J."/>
        </authorList>
    </citation>
    <scope>NUCLEOTIDE SEQUENCE</scope>
    <source>
        <strain evidence="6">G3</strain>
    </source>
</reference>
<evidence type="ECO:0000256" key="4">
    <source>
        <dbReference type="ARBA" id="ARBA00023027"/>
    </source>
</evidence>
<dbReference type="EMBL" id="DS113297">
    <property type="protein sequence ID" value="EAY12730.1"/>
    <property type="molecule type" value="Genomic_DNA"/>
</dbReference>
<keyword evidence="4" id="KW-0520">NAD</keyword>
<dbReference type="OrthoDB" id="109543at2759"/>
<keyword evidence="3" id="KW-0548">Nucleotidyltransferase</keyword>
<dbReference type="InterPro" id="IPR051838">
    <property type="entry name" value="ARTD_PARP"/>
</dbReference>
<dbReference type="GO" id="GO:0016779">
    <property type="term" value="F:nucleotidyltransferase activity"/>
    <property type="evidence" value="ECO:0007669"/>
    <property type="project" value="UniProtKB-KW"/>
</dbReference>
<dbReference type="Proteomes" id="UP000001542">
    <property type="component" value="Unassembled WGS sequence"/>
</dbReference>
<dbReference type="KEGG" id="tva:4770698"/>
<evidence type="ECO:0000313" key="7">
    <source>
        <dbReference type="Proteomes" id="UP000001542"/>
    </source>
</evidence>
<dbReference type="PROSITE" id="PS50030">
    <property type="entry name" value="UBA"/>
    <property type="match status" value="1"/>
</dbReference>
<dbReference type="GO" id="GO:0003950">
    <property type="term" value="F:NAD+ poly-ADP-ribosyltransferase activity"/>
    <property type="evidence" value="ECO:0007669"/>
    <property type="project" value="InterPro"/>
</dbReference>
<dbReference type="PANTHER" id="PTHR21328">
    <property type="entry name" value="POLY ADP-RIBOSE POLYMERASE FAMILY, MEMBER PARP"/>
    <property type="match status" value="1"/>
</dbReference>
<dbReference type="InParanoid" id="A2E3U2"/>
<keyword evidence="2" id="KW-0808">Transferase</keyword>
<dbReference type="STRING" id="5722.A2E3U2"/>
<dbReference type="eggNOG" id="ENOG502QPRC">
    <property type="taxonomic scope" value="Eukaryota"/>
</dbReference>
<keyword evidence="1" id="KW-0328">Glycosyltransferase</keyword>
<sequence>MSDEDGISDGSDIDSNLEETVLGSDDSTMGFQLSREDSNQLTSNEIAGFTYLRSVVNTYNAFMYTNPAELDDYGKIRLSILSEYLPLSSQVVYGFADCSTLLQLEIGLSNFSFTHKPDTINYFHPVLGKTYVGRPIVNEVIAEFFSTLYKPRSFYKSAAYLLSPPGKCDMKLLKKLRDEGYDGDRAEHALTLYNNDYMKALDFLKTGQLPVAKTDIAIPYSDCPLLYLVLEIVEVFLDLPDHCCICRKLSTDTGVKPMPCDDQLCNYTYVELGVGCSLYNEIKRDPLAADLVFSMFCCSIGTPYMKPAPTMFNQPQMIELIEKIPRMSEIIANYKSDSELEKSIGTDAFTLLRWVLMTNRSQFISLDDELTLPEYLSQDTKIFMVIANTPQKENDFRELRSKYNSLWFWHGSLHNRWHSIFRNGLQNMSNTPGMANAACYGPGIYLARNSGDSLGYVREGKNRYTRSAFGTNLNLIALCEVANVPDLADNGWNHTLRDTKAVVIRFLIFNMKKSIDVIKDPPKNIPTLRDVLEHHANNARK</sequence>
<evidence type="ECO:0000256" key="1">
    <source>
        <dbReference type="ARBA" id="ARBA00022676"/>
    </source>
</evidence>
<dbReference type="AlphaFoldDB" id="A2E3U2"/>
<feature type="domain" description="UBA" evidence="5">
    <location>
        <begin position="167"/>
        <end position="207"/>
    </location>
</feature>
<evidence type="ECO:0000256" key="2">
    <source>
        <dbReference type="ARBA" id="ARBA00022679"/>
    </source>
</evidence>
<evidence type="ECO:0000313" key="6">
    <source>
        <dbReference type="EMBL" id="EAY12730.1"/>
    </source>
</evidence>
<evidence type="ECO:0000259" key="5">
    <source>
        <dbReference type="PROSITE" id="PS50030"/>
    </source>
</evidence>
<dbReference type="VEuPathDB" id="TrichDB:TVAGG3_0507130"/>
<name>A2E3U2_TRIV3</name>
<dbReference type="RefSeq" id="XP_001324953.1">
    <property type="nucleotide sequence ID" value="XM_001324918.1"/>
</dbReference>
<keyword evidence="7" id="KW-1185">Reference proteome</keyword>
<accession>A2E3U2</accession>
<gene>
    <name evidence="6" type="ORF">TVAG_117520</name>
</gene>
<dbReference type="InterPro" id="IPR015940">
    <property type="entry name" value="UBA"/>
</dbReference>
<proteinExistence type="predicted"/>
<evidence type="ECO:0000256" key="3">
    <source>
        <dbReference type="ARBA" id="ARBA00022695"/>
    </source>
</evidence>
<dbReference type="Gene3D" id="3.90.228.10">
    <property type="match status" value="1"/>
</dbReference>
<dbReference type="SMR" id="A2E3U2"/>